<dbReference type="InterPro" id="IPR000917">
    <property type="entry name" value="Sulfatase_N"/>
</dbReference>
<dbReference type="SUPFAM" id="SSF53649">
    <property type="entry name" value="Alkaline phosphatase-like"/>
    <property type="match status" value="1"/>
</dbReference>
<evidence type="ECO:0000259" key="2">
    <source>
        <dbReference type="Pfam" id="PF00884"/>
    </source>
</evidence>
<feature type="non-terminal residue" evidence="3">
    <location>
        <position position="1"/>
    </location>
</feature>
<feature type="transmembrane region" description="Helical" evidence="1">
    <location>
        <begin position="89"/>
        <end position="112"/>
    </location>
</feature>
<evidence type="ECO:0000313" key="4">
    <source>
        <dbReference type="Proteomes" id="UP000036947"/>
    </source>
</evidence>
<dbReference type="InterPro" id="IPR017850">
    <property type="entry name" value="Alkaline_phosphatase_core_sf"/>
</dbReference>
<dbReference type="Proteomes" id="UP000036947">
    <property type="component" value="Unassembled WGS sequence"/>
</dbReference>
<dbReference type="EMBL" id="LFRF01000007">
    <property type="protein sequence ID" value="KND92034.1"/>
    <property type="molecule type" value="Genomic_DNA"/>
</dbReference>
<name>A0A0L0NDH4_TOLOC</name>
<keyword evidence="4" id="KW-1185">Reference proteome</keyword>
<dbReference type="InterPro" id="IPR052701">
    <property type="entry name" value="GAG_Ulvan_Degrading_Sulfatases"/>
</dbReference>
<dbReference type="STRING" id="1163406.A0A0L0NDH4"/>
<feature type="transmembrane region" description="Helical" evidence="1">
    <location>
        <begin position="200"/>
        <end position="219"/>
    </location>
</feature>
<gene>
    <name evidence="3" type="ORF">TOPH_03257</name>
</gene>
<accession>A0A0L0NDH4</accession>
<sequence>RLRLIRRLAQSCGKGLPHKDSAQLSLWHRSAGLESSRPTSLFIERPTSRHCRFTMESTRRRFVGSVASAHFVSRRILMAVAPRLVNRRFAFTIAAVAVLAAKVVHVFAHLNAIQTADLLHWGISFFAQDSALLLVLRLLVDGHPGLFAMARWLGVAATIVASAMVSLLLLLATISISFFITAGSELQWRNIAMAGDSSSWRMMLTGLLSCVLVFATFLVMAGVLQALCYAVAGIALDILKWPVTYLISKLSAWRQRVPLGAKYEHLPQQDLAGLKEDGRASEEYWDCSDDPSLATSRTRILLYVLVGILLLAQVVCTLFRPADSSLIYMSWTLPLMPWVDFAHSKPTLASLLAFSSSVNGSLENHTALAEPIMLPWLPMDTPLAGFEDWYDAEKDHYSAAADPLKLSNLDDDLLPAFRDIKLADVSIRHVMLVKLESTRKDIFPIKRDGIIWERLASTFKNNSLPEEAQKMLASLTPTAKFLTGDHDDGFEDSGLANGQRKRRGGINVNNAYTTSTYTLKSLVGTLCGLSPLAADFNVDQAHHIYQPCLAHIVEAFNHLDHESDDKPTKNNYTSFKWKSSFMQSVTDRYDKQDRLMPLMGYAKEHERMVDWWYLKGSPKFGPVNLTDVNYYGMPEVAVEDYIRDAFAVAKQTNERVFLSHMTSTTHHAFGIPEDEKYVPLTDDKEWDDLSHYLNAVGYVDRWLGKILDILDSEGVANETLLILVGDHGLSIAERGTITPYSNPHVANYHVPLVISHPKLPQIDINDAVTSLQILPTILDLLIETGSLSKSDSQAARDLLRNYEGQSLLRPLHKFSEETGQGDWQFTVMNPGGSSLAVRDARQPNWRLIVPVFGNYEWRFTDLVTDPHEKNATLSFDFDKLLEILKSDHGAEAASWAEEAAVVTRWWANENYKRWRYDPS</sequence>
<keyword evidence="1" id="KW-0472">Membrane</keyword>
<protein>
    <submittedName>
        <fullName evidence="3">Lipoteichoic acid synthase-like YvgJ</fullName>
    </submittedName>
</protein>
<evidence type="ECO:0000256" key="1">
    <source>
        <dbReference type="SAM" id="Phobius"/>
    </source>
</evidence>
<feature type="domain" description="Sulfatase N-terminal" evidence="2">
    <location>
        <begin position="500"/>
        <end position="781"/>
    </location>
</feature>
<feature type="transmembrane region" description="Helical" evidence="1">
    <location>
        <begin position="152"/>
        <end position="180"/>
    </location>
</feature>
<reference evidence="3 4" key="1">
    <citation type="journal article" date="2015" name="BMC Genomics">
        <title>The genome of the truffle-parasite Tolypocladium ophioglossoides and the evolution of antifungal peptaibiotics.</title>
        <authorList>
            <person name="Quandt C.A."/>
            <person name="Bushley K.E."/>
            <person name="Spatafora J.W."/>
        </authorList>
    </citation>
    <scope>NUCLEOTIDE SEQUENCE [LARGE SCALE GENOMIC DNA]</scope>
    <source>
        <strain evidence="3 4">CBS 100239</strain>
    </source>
</reference>
<feature type="non-terminal residue" evidence="3">
    <location>
        <position position="919"/>
    </location>
</feature>
<keyword evidence="1" id="KW-1133">Transmembrane helix</keyword>
<dbReference type="Gene3D" id="3.40.720.10">
    <property type="entry name" value="Alkaline Phosphatase, subunit A"/>
    <property type="match status" value="1"/>
</dbReference>
<dbReference type="Pfam" id="PF00884">
    <property type="entry name" value="Sulfatase"/>
    <property type="match status" value="1"/>
</dbReference>
<organism evidence="3 4">
    <name type="scientific">Tolypocladium ophioglossoides (strain CBS 100239)</name>
    <name type="common">Snaketongue truffleclub</name>
    <name type="synonym">Elaphocordyceps ophioglossoides</name>
    <dbReference type="NCBI Taxonomy" id="1163406"/>
    <lineage>
        <taxon>Eukaryota</taxon>
        <taxon>Fungi</taxon>
        <taxon>Dikarya</taxon>
        <taxon>Ascomycota</taxon>
        <taxon>Pezizomycotina</taxon>
        <taxon>Sordariomycetes</taxon>
        <taxon>Hypocreomycetidae</taxon>
        <taxon>Hypocreales</taxon>
        <taxon>Ophiocordycipitaceae</taxon>
        <taxon>Tolypocladium</taxon>
    </lineage>
</organism>
<dbReference type="AlphaFoldDB" id="A0A0L0NDH4"/>
<evidence type="ECO:0000313" key="3">
    <source>
        <dbReference type="EMBL" id="KND92034.1"/>
    </source>
</evidence>
<feature type="transmembrane region" description="Helical" evidence="1">
    <location>
        <begin position="118"/>
        <end position="140"/>
    </location>
</feature>
<proteinExistence type="predicted"/>
<dbReference type="PANTHER" id="PTHR43751:SF3">
    <property type="entry name" value="SULFATASE N-TERMINAL DOMAIN-CONTAINING PROTEIN"/>
    <property type="match status" value="1"/>
</dbReference>
<feature type="transmembrane region" description="Helical" evidence="1">
    <location>
        <begin position="300"/>
        <end position="319"/>
    </location>
</feature>
<dbReference type="OrthoDB" id="103349at2759"/>
<keyword evidence="1" id="KW-0812">Transmembrane</keyword>
<dbReference type="PANTHER" id="PTHR43751">
    <property type="entry name" value="SULFATASE"/>
    <property type="match status" value="1"/>
</dbReference>
<comment type="caution">
    <text evidence="3">The sequence shown here is derived from an EMBL/GenBank/DDBJ whole genome shotgun (WGS) entry which is preliminary data.</text>
</comment>